<comment type="similarity">
    <text evidence="4">Belongs to the Nudix hydrolase family.</text>
</comment>
<dbReference type="AlphaFoldDB" id="A0A1F5VQ17"/>
<comment type="caution">
    <text evidence="6">The sequence shown here is derived from an EMBL/GenBank/DDBJ whole genome shotgun (WGS) entry which is preliminary data.</text>
</comment>
<dbReference type="InterPro" id="IPR020084">
    <property type="entry name" value="NUDIX_hydrolase_CS"/>
</dbReference>
<accession>A0A1F5VQ17</accession>
<evidence type="ECO:0000313" key="6">
    <source>
        <dbReference type="EMBL" id="OGF65438.1"/>
    </source>
</evidence>
<comment type="cofactor">
    <cofactor evidence="1">
        <name>Mg(2+)</name>
        <dbReference type="ChEBI" id="CHEBI:18420"/>
    </cofactor>
</comment>
<name>A0A1F5VQ17_9BACT</name>
<protein>
    <recommendedName>
        <fullName evidence="5">Nudix hydrolase domain-containing protein</fullName>
    </recommendedName>
</protein>
<dbReference type="PANTHER" id="PTHR43046:SF12">
    <property type="entry name" value="GDP-MANNOSE MANNOSYL HYDROLASE"/>
    <property type="match status" value="1"/>
</dbReference>
<sequence>MGAGVLFFNEKGELLIVKPHYKDYWSIPGGVVDKNESPRAAAIRETKEEIGIEVNKADFLCVDYISGNDGKGENLQFIFYGGVLNDEQAKQIKADGKEIMEYKFVPKEEALKLLGEGKKLSCSIEQFLEQKEFKPLYLEDGCAFTD</sequence>
<dbReference type="InterPro" id="IPR020476">
    <property type="entry name" value="Nudix_hydrolase"/>
</dbReference>
<dbReference type="InterPro" id="IPR000086">
    <property type="entry name" value="NUDIX_hydrolase_dom"/>
</dbReference>
<organism evidence="6 7">
    <name type="scientific">Candidatus Giovannonibacteria bacterium RIFCSPHIGHO2_02_42_15</name>
    <dbReference type="NCBI Taxonomy" id="1798329"/>
    <lineage>
        <taxon>Bacteria</taxon>
        <taxon>Candidatus Giovannoniibacteriota</taxon>
    </lineage>
</organism>
<evidence type="ECO:0000313" key="7">
    <source>
        <dbReference type="Proteomes" id="UP000177451"/>
    </source>
</evidence>
<evidence type="ECO:0000259" key="5">
    <source>
        <dbReference type="PROSITE" id="PS51462"/>
    </source>
</evidence>
<dbReference type="CDD" id="cd18876">
    <property type="entry name" value="NUDIX_Hydrolase"/>
    <property type="match status" value="1"/>
</dbReference>
<evidence type="ECO:0000256" key="3">
    <source>
        <dbReference type="ARBA" id="ARBA00022842"/>
    </source>
</evidence>
<dbReference type="InterPro" id="IPR015797">
    <property type="entry name" value="NUDIX_hydrolase-like_dom_sf"/>
</dbReference>
<dbReference type="PANTHER" id="PTHR43046">
    <property type="entry name" value="GDP-MANNOSE MANNOSYL HYDROLASE"/>
    <property type="match status" value="1"/>
</dbReference>
<gene>
    <name evidence="6" type="ORF">A2Z53_00215</name>
</gene>
<dbReference type="SUPFAM" id="SSF55811">
    <property type="entry name" value="Nudix"/>
    <property type="match status" value="1"/>
</dbReference>
<evidence type="ECO:0000256" key="1">
    <source>
        <dbReference type="ARBA" id="ARBA00001946"/>
    </source>
</evidence>
<dbReference type="PROSITE" id="PS00893">
    <property type="entry name" value="NUDIX_BOX"/>
    <property type="match status" value="1"/>
</dbReference>
<keyword evidence="2 4" id="KW-0378">Hydrolase</keyword>
<proteinExistence type="inferred from homology"/>
<evidence type="ECO:0000256" key="4">
    <source>
        <dbReference type="RuleBase" id="RU003476"/>
    </source>
</evidence>
<dbReference type="Proteomes" id="UP000177451">
    <property type="component" value="Unassembled WGS sequence"/>
</dbReference>
<dbReference type="Pfam" id="PF00293">
    <property type="entry name" value="NUDIX"/>
    <property type="match status" value="1"/>
</dbReference>
<dbReference type="PRINTS" id="PR00502">
    <property type="entry name" value="NUDIXFAMILY"/>
</dbReference>
<reference evidence="6 7" key="1">
    <citation type="journal article" date="2016" name="Nat. Commun.">
        <title>Thousands of microbial genomes shed light on interconnected biogeochemical processes in an aquifer system.</title>
        <authorList>
            <person name="Anantharaman K."/>
            <person name="Brown C.T."/>
            <person name="Hug L.A."/>
            <person name="Sharon I."/>
            <person name="Castelle C.J."/>
            <person name="Probst A.J."/>
            <person name="Thomas B.C."/>
            <person name="Singh A."/>
            <person name="Wilkins M.J."/>
            <person name="Karaoz U."/>
            <person name="Brodie E.L."/>
            <person name="Williams K.H."/>
            <person name="Hubbard S.S."/>
            <person name="Banfield J.F."/>
        </authorList>
    </citation>
    <scope>NUCLEOTIDE SEQUENCE [LARGE SCALE GENOMIC DNA]</scope>
</reference>
<dbReference type="PROSITE" id="PS51462">
    <property type="entry name" value="NUDIX"/>
    <property type="match status" value="1"/>
</dbReference>
<evidence type="ECO:0000256" key="2">
    <source>
        <dbReference type="ARBA" id="ARBA00022801"/>
    </source>
</evidence>
<keyword evidence="3" id="KW-0460">Magnesium</keyword>
<dbReference type="GO" id="GO:0016787">
    <property type="term" value="F:hydrolase activity"/>
    <property type="evidence" value="ECO:0007669"/>
    <property type="project" value="UniProtKB-KW"/>
</dbReference>
<dbReference type="EMBL" id="MFHH01000002">
    <property type="protein sequence ID" value="OGF65438.1"/>
    <property type="molecule type" value="Genomic_DNA"/>
</dbReference>
<feature type="domain" description="Nudix hydrolase" evidence="5">
    <location>
        <begin position="1"/>
        <end position="128"/>
    </location>
</feature>
<dbReference type="Gene3D" id="3.90.79.10">
    <property type="entry name" value="Nucleoside Triphosphate Pyrophosphohydrolase"/>
    <property type="match status" value="1"/>
</dbReference>